<evidence type="ECO:0000313" key="4">
    <source>
        <dbReference type="Proteomes" id="UP000593567"/>
    </source>
</evidence>
<dbReference type="CDD" id="cd00077">
    <property type="entry name" value="HDc"/>
    <property type="match status" value="1"/>
</dbReference>
<dbReference type="Proteomes" id="UP000593567">
    <property type="component" value="Unassembled WGS sequence"/>
</dbReference>
<comment type="caution">
    <text evidence="3">The sequence shown here is derived from an EMBL/GenBank/DDBJ whole genome shotgun (WGS) entry which is preliminary data.</text>
</comment>
<dbReference type="SMART" id="SM00471">
    <property type="entry name" value="HDc"/>
    <property type="match status" value="1"/>
</dbReference>
<dbReference type="SUPFAM" id="SSF109604">
    <property type="entry name" value="HD-domain/PDEase-like"/>
    <property type="match status" value="1"/>
</dbReference>
<sequence length="279" mass="32157">MDSRPSTSTATQMKNQKAPLQSKLFKDPIYDYIEVHRAALLIIDTPQFQRLRHIKQLSTVHYVYPGANGTRFDHSLGVYHLAGKLVRCLKDKQPELGLTEVDCLCVELAGLCHDLGHGPFSHIFDQQILPRLEVNHSHETLSVKMLDYMYSMNNNQLKQELQAWNITEQDWEFIKSLIICEPCERSTGREKTNSFCMTLCRTKKVEMMLTNGTICYEIPTTLGGKYSTWARMVSVKHSFDYERVLHYARVITDEGRPHICVRDKMVNNISALLYKIQSA</sequence>
<dbReference type="InterPro" id="IPR050135">
    <property type="entry name" value="dGTPase-like"/>
</dbReference>
<reference evidence="3" key="1">
    <citation type="submission" date="2020-06" db="EMBL/GenBank/DDBJ databases">
        <title>Draft genome of Bugula neritina, a colonial animal packing powerful symbionts and potential medicines.</title>
        <authorList>
            <person name="Rayko M."/>
        </authorList>
    </citation>
    <scope>NUCLEOTIDE SEQUENCE [LARGE SCALE GENOMIC DNA]</scope>
    <source>
        <strain evidence="3">Kwan_BN1</strain>
    </source>
</reference>
<protein>
    <submittedName>
        <fullName evidence="3">SAMHD1</fullName>
    </submittedName>
</protein>
<dbReference type="GO" id="GO:0005634">
    <property type="term" value="C:nucleus"/>
    <property type="evidence" value="ECO:0007669"/>
    <property type="project" value="TreeGrafter"/>
</dbReference>
<evidence type="ECO:0000313" key="3">
    <source>
        <dbReference type="EMBL" id="KAF6021195.1"/>
    </source>
</evidence>
<dbReference type="EMBL" id="VXIV02003099">
    <property type="protein sequence ID" value="KAF6021195.1"/>
    <property type="molecule type" value="Genomic_DNA"/>
</dbReference>
<dbReference type="InterPro" id="IPR003607">
    <property type="entry name" value="HD/PDEase_dom"/>
</dbReference>
<dbReference type="GO" id="GO:0008832">
    <property type="term" value="F:dGTPase activity"/>
    <property type="evidence" value="ECO:0007669"/>
    <property type="project" value="TreeGrafter"/>
</dbReference>
<dbReference type="OrthoDB" id="9991235at2759"/>
<evidence type="ECO:0000259" key="2">
    <source>
        <dbReference type="SMART" id="SM00471"/>
    </source>
</evidence>
<feature type="domain" description="HD/PDEase" evidence="2">
    <location>
        <begin position="67"/>
        <end position="217"/>
    </location>
</feature>
<organism evidence="3 4">
    <name type="scientific">Bugula neritina</name>
    <name type="common">Brown bryozoan</name>
    <name type="synonym">Sertularia neritina</name>
    <dbReference type="NCBI Taxonomy" id="10212"/>
    <lineage>
        <taxon>Eukaryota</taxon>
        <taxon>Metazoa</taxon>
        <taxon>Spiralia</taxon>
        <taxon>Lophotrochozoa</taxon>
        <taxon>Bryozoa</taxon>
        <taxon>Gymnolaemata</taxon>
        <taxon>Cheilostomatida</taxon>
        <taxon>Flustrina</taxon>
        <taxon>Buguloidea</taxon>
        <taxon>Bugulidae</taxon>
        <taxon>Bugula</taxon>
    </lineage>
</organism>
<proteinExistence type="inferred from homology"/>
<dbReference type="Gene3D" id="1.10.3210.10">
    <property type="entry name" value="Hypothetical protein af1432"/>
    <property type="match status" value="2"/>
</dbReference>
<dbReference type="Pfam" id="PF01966">
    <property type="entry name" value="HD"/>
    <property type="match status" value="1"/>
</dbReference>
<comment type="similarity">
    <text evidence="1">Belongs to the SAMHD1 family.</text>
</comment>
<gene>
    <name evidence="3" type="ORF">EB796_020496</name>
</gene>
<keyword evidence="4" id="KW-1185">Reference proteome</keyword>
<dbReference type="AlphaFoldDB" id="A0A7J7J520"/>
<accession>A0A7J7J520</accession>
<dbReference type="InterPro" id="IPR006674">
    <property type="entry name" value="HD_domain"/>
</dbReference>
<dbReference type="GO" id="GO:0006203">
    <property type="term" value="P:dGTP catabolic process"/>
    <property type="evidence" value="ECO:0007669"/>
    <property type="project" value="TreeGrafter"/>
</dbReference>
<evidence type="ECO:0000256" key="1">
    <source>
        <dbReference type="ARBA" id="ARBA00005776"/>
    </source>
</evidence>
<dbReference type="PANTHER" id="PTHR11373:SF4">
    <property type="entry name" value="DEOXYNUCLEOSIDE TRIPHOSPHATE TRIPHOSPHOHYDROLASE SAMHD1"/>
    <property type="match status" value="1"/>
</dbReference>
<name>A0A7J7J520_BUGNE</name>
<dbReference type="PANTHER" id="PTHR11373">
    <property type="entry name" value="DEOXYNUCLEOSIDE TRIPHOSPHATE TRIPHOSPHOHYDROLASE"/>
    <property type="match status" value="1"/>
</dbReference>